<gene>
    <name evidence="2" type="ORF">H9L42_13095</name>
</gene>
<dbReference type="EMBL" id="JACRYT010000018">
    <property type="protein sequence ID" value="MBC6680759.1"/>
    <property type="molecule type" value="Genomic_DNA"/>
</dbReference>
<keyword evidence="3" id="KW-1185">Reference proteome</keyword>
<protein>
    <recommendedName>
        <fullName evidence="1">RNA polymerase sigma-70 region 2 domain-containing protein</fullName>
    </recommendedName>
</protein>
<dbReference type="AlphaFoldDB" id="A0A923SSV0"/>
<dbReference type="GO" id="GO:0006352">
    <property type="term" value="P:DNA-templated transcription initiation"/>
    <property type="evidence" value="ECO:0007669"/>
    <property type="project" value="InterPro"/>
</dbReference>
<proteinExistence type="predicted"/>
<evidence type="ECO:0000259" key="1">
    <source>
        <dbReference type="Pfam" id="PF04542"/>
    </source>
</evidence>
<dbReference type="Pfam" id="PF04542">
    <property type="entry name" value="Sigma70_r2"/>
    <property type="match status" value="1"/>
</dbReference>
<dbReference type="SUPFAM" id="SSF88946">
    <property type="entry name" value="Sigma2 domain of RNA polymerase sigma factors"/>
    <property type="match status" value="1"/>
</dbReference>
<dbReference type="InterPro" id="IPR013325">
    <property type="entry name" value="RNA_pol_sigma_r2"/>
</dbReference>
<dbReference type="Proteomes" id="UP000602647">
    <property type="component" value="Unassembled WGS sequence"/>
</dbReference>
<name>A0A923SSV0_9FIRM</name>
<accession>A0A923SSV0</accession>
<feature type="domain" description="RNA polymerase sigma-70 region 2" evidence="1">
    <location>
        <begin position="17"/>
        <end position="79"/>
    </location>
</feature>
<comment type="caution">
    <text evidence="2">The sequence shown here is derived from an EMBL/GenBank/DDBJ whole genome shotgun (WGS) entry which is preliminary data.</text>
</comment>
<sequence>MVNQKKDWLEEKAILLYGQIYQYALAKVKEVEIAEEIAQTVMEVVIRKRNTLKHPEAFKRWVKVITTNKIRDHFRKLKRERAIYIWETDTTEWIADIQDFSVVGYLSKEEGTRVIEGIVEQK</sequence>
<dbReference type="Gene3D" id="1.10.1740.10">
    <property type="match status" value="1"/>
</dbReference>
<reference evidence="2" key="1">
    <citation type="submission" date="2020-08" db="EMBL/GenBank/DDBJ databases">
        <title>Genome public.</title>
        <authorList>
            <person name="Liu C."/>
            <person name="Sun Q."/>
        </authorList>
    </citation>
    <scope>NUCLEOTIDE SEQUENCE</scope>
    <source>
        <strain evidence="2">BX12</strain>
    </source>
</reference>
<evidence type="ECO:0000313" key="2">
    <source>
        <dbReference type="EMBL" id="MBC6680759.1"/>
    </source>
</evidence>
<dbReference type="RefSeq" id="WP_187303857.1">
    <property type="nucleotide sequence ID" value="NZ_JACRYT010000018.1"/>
</dbReference>
<dbReference type="GO" id="GO:0003700">
    <property type="term" value="F:DNA-binding transcription factor activity"/>
    <property type="evidence" value="ECO:0007669"/>
    <property type="project" value="InterPro"/>
</dbReference>
<evidence type="ECO:0000313" key="3">
    <source>
        <dbReference type="Proteomes" id="UP000602647"/>
    </source>
</evidence>
<dbReference type="InterPro" id="IPR007627">
    <property type="entry name" value="RNA_pol_sigma70_r2"/>
</dbReference>
<organism evidence="2 3">
    <name type="scientific">Zhenpiania hominis</name>
    <dbReference type="NCBI Taxonomy" id="2763644"/>
    <lineage>
        <taxon>Bacteria</taxon>
        <taxon>Bacillati</taxon>
        <taxon>Bacillota</taxon>
        <taxon>Clostridia</taxon>
        <taxon>Peptostreptococcales</taxon>
        <taxon>Anaerovoracaceae</taxon>
        <taxon>Zhenpiania</taxon>
    </lineage>
</organism>